<dbReference type="OrthoDB" id="9809977at2"/>
<dbReference type="Proteomes" id="UP000281547">
    <property type="component" value="Unassembled WGS sequence"/>
</dbReference>
<dbReference type="EMBL" id="RZNJ01000002">
    <property type="protein sequence ID" value="RUT33089.1"/>
    <property type="molecule type" value="Genomic_DNA"/>
</dbReference>
<sequence>MGLRRPLAMLGMLVGAIALAIQFSLTVPAAMAVSEAAPEGRTLLMALIFFFSFFTILSNIALVLVYLSGLSRASALAIFRHPVTRGLMVSSITLVMIFYHLLLAQTWSPEGLFLVADTLLHYVTPVLYIAWWVLYARTGTLHWRHLPIMLLPTLVYFLYALLRGAVVGEYPYPILEADSLGYGQVLINAGFVAIGLAVLSSLVVLIDKAPRPAPNFS</sequence>
<feature type="transmembrane region" description="Helical" evidence="1">
    <location>
        <begin position="87"/>
        <end position="107"/>
    </location>
</feature>
<keyword evidence="1" id="KW-0472">Membrane</keyword>
<dbReference type="RefSeq" id="WP_127188044.1">
    <property type="nucleotide sequence ID" value="NZ_RZNJ01000002.1"/>
</dbReference>
<feature type="transmembrane region" description="Helical" evidence="1">
    <location>
        <begin position="42"/>
        <end position="67"/>
    </location>
</feature>
<name>A0A433XG57_9HYPH</name>
<dbReference type="NCBIfam" id="NF038065">
    <property type="entry name" value="Pr6Pr"/>
    <property type="match status" value="1"/>
</dbReference>
<evidence type="ECO:0008006" key="4">
    <source>
        <dbReference type="Google" id="ProtNLM"/>
    </source>
</evidence>
<reference evidence="2 3" key="1">
    <citation type="journal article" date="2016" name="Int. J. Syst. Evol. Microbiol.">
        <title>Arsenicitalea aurantiaca gen. nov., sp. nov., a new member of the family Hyphomicrobiaceae, isolated from high-arsenic sediment.</title>
        <authorList>
            <person name="Mu Y."/>
            <person name="Zhou L."/>
            <person name="Zeng X.C."/>
            <person name="Liu L."/>
            <person name="Pan Y."/>
            <person name="Chen X."/>
            <person name="Wang J."/>
            <person name="Li S."/>
            <person name="Li W.J."/>
            <person name="Wang Y."/>
        </authorList>
    </citation>
    <scope>NUCLEOTIDE SEQUENCE [LARGE SCALE GENOMIC DNA]</scope>
    <source>
        <strain evidence="2 3">42-50</strain>
    </source>
</reference>
<organism evidence="2 3">
    <name type="scientific">Arsenicitalea aurantiaca</name>
    <dbReference type="NCBI Taxonomy" id="1783274"/>
    <lineage>
        <taxon>Bacteria</taxon>
        <taxon>Pseudomonadati</taxon>
        <taxon>Pseudomonadota</taxon>
        <taxon>Alphaproteobacteria</taxon>
        <taxon>Hyphomicrobiales</taxon>
        <taxon>Devosiaceae</taxon>
        <taxon>Arsenicitalea</taxon>
    </lineage>
</organism>
<keyword evidence="1" id="KW-0812">Transmembrane</keyword>
<feature type="transmembrane region" description="Helical" evidence="1">
    <location>
        <begin position="186"/>
        <end position="206"/>
    </location>
</feature>
<feature type="transmembrane region" description="Helical" evidence="1">
    <location>
        <begin position="119"/>
        <end position="136"/>
    </location>
</feature>
<evidence type="ECO:0000256" key="1">
    <source>
        <dbReference type="SAM" id="Phobius"/>
    </source>
</evidence>
<evidence type="ECO:0000313" key="3">
    <source>
        <dbReference type="Proteomes" id="UP000281547"/>
    </source>
</evidence>
<feature type="transmembrane region" description="Helical" evidence="1">
    <location>
        <begin position="148"/>
        <end position="166"/>
    </location>
</feature>
<protein>
    <recommendedName>
        <fullName evidence="4">Integral membrane protein</fullName>
    </recommendedName>
</protein>
<dbReference type="AlphaFoldDB" id="A0A433XG57"/>
<keyword evidence="3" id="KW-1185">Reference proteome</keyword>
<keyword evidence="1" id="KW-1133">Transmembrane helix</keyword>
<dbReference type="InterPro" id="IPR049713">
    <property type="entry name" value="Pr6Pr-like"/>
</dbReference>
<evidence type="ECO:0000313" key="2">
    <source>
        <dbReference type="EMBL" id="RUT33089.1"/>
    </source>
</evidence>
<proteinExistence type="predicted"/>
<gene>
    <name evidence="2" type="ORF">EMQ25_08165</name>
</gene>
<comment type="caution">
    <text evidence="2">The sequence shown here is derived from an EMBL/GenBank/DDBJ whole genome shotgun (WGS) entry which is preliminary data.</text>
</comment>
<accession>A0A433XG57</accession>